<dbReference type="SUPFAM" id="SSF103473">
    <property type="entry name" value="MFS general substrate transporter"/>
    <property type="match status" value="1"/>
</dbReference>
<feature type="transmembrane region" description="Helical" evidence="6">
    <location>
        <begin position="289"/>
        <end position="313"/>
    </location>
</feature>
<evidence type="ECO:0000259" key="7">
    <source>
        <dbReference type="PROSITE" id="PS50850"/>
    </source>
</evidence>
<name>A0A517SZ64_9BACT</name>
<gene>
    <name evidence="8" type="ORF">SV7mr_38980</name>
</gene>
<feature type="transmembrane region" description="Helical" evidence="6">
    <location>
        <begin position="57"/>
        <end position="79"/>
    </location>
</feature>
<dbReference type="GO" id="GO:0022857">
    <property type="term" value="F:transmembrane transporter activity"/>
    <property type="evidence" value="ECO:0007669"/>
    <property type="project" value="InterPro"/>
</dbReference>
<dbReference type="Pfam" id="PF11700">
    <property type="entry name" value="ATG22"/>
    <property type="match status" value="1"/>
</dbReference>
<feature type="transmembrane region" description="Helical" evidence="6">
    <location>
        <begin position="91"/>
        <end position="109"/>
    </location>
</feature>
<feature type="transmembrane region" description="Helical" evidence="6">
    <location>
        <begin position="379"/>
        <end position="404"/>
    </location>
</feature>
<feature type="transmembrane region" description="Helical" evidence="6">
    <location>
        <begin position="410"/>
        <end position="427"/>
    </location>
</feature>
<protein>
    <submittedName>
        <fullName evidence="8">Vacuole effluxer Atg22 like protein</fullName>
    </submittedName>
</protein>
<feature type="transmembrane region" description="Helical" evidence="6">
    <location>
        <begin position="21"/>
        <end position="42"/>
    </location>
</feature>
<dbReference type="InterPro" id="IPR024671">
    <property type="entry name" value="Atg22-like"/>
</dbReference>
<dbReference type="PROSITE" id="PS50850">
    <property type="entry name" value="MFS"/>
    <property type="match status" value="1"/>
</dbReference>
<evidence type="ECO:0000256" key="1">
    <source>
        <dbReference type="ARBA" id="ARBA00004127"/>
    </source>
</evidence>
<reference evidence="8 9" key="1">
    <citation type="submission" date="2019-02" db="EMBL/GenBank/DDBJ databases">
        <title>Deep-cultivation of Planctomycetes and their phenomic and genomic characterization uncovers novel biology.</title>
        <authorList>
            <person name="Wiegand S."/>
            <person name="Jogler M."/>
            <person name="Boedeker C."/>
            <person name="Pinto D."/>
            <person name="Vollmers J."/>
            <person name="Rivas-Marin E."/>
            <person name="Kohn T."/>
            <person name="Peeters S.H."/>
            <person name="Heuer A."/>
            <person name="Rast P."/>
            <person name="Oberbeckmann S."/>
            <person name="Bunk B."/>
            <person name="Jeske O."/>
            <person name="Meyerdierks A."/>
            <person name="Storesund J.E."/>
            <person name="Kallscheuer N."/>
            <person name="Luecker S."/>
            <person name="Lage O.M."/>
            <person name="Pohl T."/>
            <person name="Merkel B.J."/>
            <person name="Hornburger P."/>
            <person name="Mueller R.-W."/>
            <person name="Bruemmer F."/>
            <person name="Labrenz M."/>
            <person name="Spormann A.M."/>
            <person name="Op den Camp H."/>
            <person name="Overmann J."/>
            <person name="Amann R."/>
            <person name="Jetten M.S.M."/>
            <person name="Mascher T."/>
            <person name="Medema M.H."/>
            <person name="Devos D.P."/>
            <person name="Kaster A.-K."/>
            <person name="Ovreas L."/>
            <person name="Rohde M."/>
            <person name="Galperin M.Y."/>
            <person name="Jogler C."/>
        </authorList>
    </citation>
    <scope>NUCLEOTIDE SEQUENCE [LARGE SCALE GENOMIC DNA]</scope>
    <source>
        <strain evidence="8 9">SV_7m_r</strain>
    </source>
</reference>
<evidence type="ECO:0000256" key="5">
    <source>
        <dbReference type="ARBA" id="ARBA00023136"/>
    </source>
</evidence>
<dbReference type="Gene3D" id="1.20.1250.20">
    <property type="entry name" value="MFS general substrate transporter like domains"/>
    <property type="match status" value="2"/>
</dbReference>
<dbReference type="PANTHER" id="PTHR23519">
    <property type="entry name" value="AUTOPHAGY-RELATED PROTEIN 22"/>
    <property type="match status" value="1"/>
</dbReference>
<organism evidence="8 9">
    <name type="scientific">Stieleria bergensis</name>
    <dbReference type="NCBI Taxonomy" id="2528025"/>
    <lineage>
        <taxon>Bacteria</taxon>
        <taxon>Pseudomonadati</taxon>
        <taxon>Planctomycetota</taxon>
        <taxon>Planctomycetia</taxon>
        <taxon>Pirellulales</taxon>
        <taxon>Pirellulaceae</taxon>
        <taxon>Stieleria</taxon>
    </lineage>
</organism>
<feature type="domain" description="Major facilitator superfamily (MFS) profile" evidence="7">
    <location>
        <begin position="253"/>
        <end position="446"/>
    </location>
</feature>
<feature type="transmembrane region" description="Helical" evidence="6">
    <location>
        <begin position="189"/>
        <end position="211"/>
    </location>
</feature>
<evidence type="ECO:0000256" key="2">
    <source>
        <dbReference type="ARBA" id="ARBA00022448"/>
    </source>
</evidence>
<comment type="subcellular location">
    <subcellularLocation>
        <location evidence="1">Endomembrane system</location>
        <topology evidence="1">Multi-pass membrane protein</topology>
    </subcellularLocation>
</comment>
<keyword evidence="5 6" id="KW-0472">Membrane</keyword>
<dbReference type="InterPro" id="IPR020846">
    <property type="entry name" value="MFS_dom"/>
</dbReference>
<dbReference type="GO" id="GO:0012505">
    <property type="term" value="C:endomembrane system"/>
    <property type="evidence" value="ECO:0007669"/>
    <property type="project" value="UniProtKB-SubCell"/>
</dbReference>
<dbReference type="InterPro" id="IPR036259">
    <property type="entry name" value="MFS_trans_sf"/>
</dbReference>
<dbReference type="RefSeq" id="WP_419187573.1">
    <property type="nucleotide sequence ID" value="NZ_CP036272.1"/>
</dbReference>
<accession>A0A517SZ64</accession>
<dbReference type="PANTHER" id="PTHR23519:SF1">
    <property type="entry name" value="AUTOPHAGY-RELATED PROTEIN 22"/>
    <property type="match status" value="1"/>
</dbReference>
<feature type="transmembrane region" description="Helical" evidence="6">
    <location>
        <begin position="156"/>
        <end position="177"/>
    </location>
</feature>
<feature type="transmembrane region" description="Helical" evidence="6">
    <location>
        <begin position="320"/>
        <end position="339"/>
    </location>
</feature>
<keyword evidence="2" id="KW-0813">Transport</keyword>
<evidence type="ECO:0000313" key="8">
    <source>
        <dbReference type="EMBL" id="QDT61363.1"/>
    </source>
</evidence>
<dbReference type="AlphaFoldDB" id="A0A517SZ64"/>
<keyword evidence="4 6" id="KW-1133">Transmembrane helix</keyword>
<dbReference type="InterPro" id="IPR050495">
    <property type="entry name" value="ATG22/LtaA_families"/>
</dbReference>
<keyword evidence="9" id="KW-1185">Reference proteome</keyword>
<feature type="transmembrane region" description="Helical" evidence="6">
    <location>
        <begin position="345"/>
        <end position="367"/>
    </location>
</feature>
<sequence length="446" mass="47699">MNDSPRHASHLLAQPKVLAWAMYDWANSAYTTLMITVLVAYIQRVVFPTDQWGTTGAVIWAWGISLSMLVGALLAPVVGAMADARGNKREWLGVTALTGSACGIAIGLVPATNYVLVVALFLAANLMLELSLGIYDGFLPEIVGEDDVAKASAWGYGLGYVGGGIALLIAMLFLAFGERIGLSTVASRLQASLVLMGAWWGIFTLPAIIVLRDSSPGSLSQPADDVPEASSLDLITKSARDVGSTIRDLKTNVPLAFFLLSFLFFNDGVQTVISQASTFALQELSFDEAGLMAVILMIQFLAFPGALAIAWIATKFGEKTTLMGCIAVWSLVLVVALRIQTQAEFWILAAVIAIVLGGTQAVSRAIMSRMIPEGENAKYFGLFHLSGKATSFLGPFLFGAIVAFTGSSRLAIFGLLPLFLIGGWLLLRVKLERKALETVQNPKRVC</sequence>
<evidence type="ECO:0000256" key="6">
    <source>
        <dbReference type="SAM" id="Phobius"/>
    </source>
</evidence>
<evidence type="ECO:0000256" key="4">
    <source>
        <dbReference type="ARBA" id="ARBA00022989"/>
    </source>
</evidence>
<proteinExistence type="predicted"/>
<dbReference type="EMBL" id="CP036272">
    <property type="protein sequence ID" value="QDT61363.1"/>
    <property type="molecule type" value="Genomic_DNA"/>
</dbReference>
<keyword evidence="3 6" id="KW-0812">Transmembrane</keyword>
<evidence type="ECO:0000256" key="3">
    <source>
        <dbReference type="ARBA" id="ARBA00022692"/>
    </source>
</evidence>
<dbReference type="Proteomes" id="UP000315003">
    <property type="component" value="Chromosome"/>
</dbReference>
<evidence type="ECO:0000313" key="9">
    <source>
        <dbReference type="Proteomes" id="UP000315003"/>
    </source>
</evidence>
<feature type="transmembrane region" description="Helical" evidence="6">
    <location>
        <begin position="115"/>
        <end position="135"/>
    </location>
</feature>